<dbReference type="SMART" id="SM00120">
    <property type="entry name" value="HX"/>
    <property type="match status" value="2"/>
</dbReference>
<dbReference type="PANTHER" id="PTHR22917:SF1">
    <property type="entry name" value="PROTEOGLYCAN 4"/>
    <property type="match status" value="1"/>
</dbReference>
<feature type="compositionally biased region" description="Polar residues" evidence="8">
    <location>
        <begin position="206"/>
        <end position="220"/>
    </location>
</feature>
<dbReference type="Gene3D" id="2.110.10.10">
    <property type="entry name" value="Hemopexin-like domain"/>
    <property type="match status" value="1"/>
</dbReference>
<evidence type="ECO:0000313" key="11">
    <source>
        <dbReference type="Proteomes" id="UP000515150"/>
    </source>
</evidence>
<sequence>MRMSSTVFYAVTVLASVLTFTAAQTSCKGRCGTEYYRGFMCQCDYGCLSYGECCHDYESKCTTRNSCKGRCGEIFKRGRRCSCDSDCLKYNQCCSDYKSHCDAEEPALNKGIDQPFSEDDPMVSASYPPDDPIKDQGDPILPSGYGFTADPSEEAGPTVAVTTETVTLLSPTETATQADDGTSTLYMSSGEGATESTDVGDFLPSADSTATTAPRASMQPSVASSSATKSDSSGQAPEGDTIPETNPTEASSPEPEVTTTSFSAASYSSVEPTQDPSVPQSTQASPAAHLTPSPDPTTSQPEPGDAETPSVATTRSDPAGPGTSTEPDTSTTQAPSTFAPVEPDSQSITPETPPTDPVEVTSTASKPDPTETSSVPGEPSTYEPAPIEPAEVKATTKPGTKPLDDAQTTNSQDPADDRNDTDLCSGRPVGAVTTLRNGTTVVFRGHYFWLLDSNRNPGPARGITEVWGVPSPVDTVFTRCNCQGKTYIFKGPQYWRFENGVLDPGFPRVIETGFDGLRGHITAALSVPQHRSRRESVYFFKRGGTVQRYSYQFGTRPTCGKKVQYAIYTVRNRVARQAVSVLEAPINIQKTWRGFPSTITAAVSVPNNREPDGYKYYVFSRSKSYSVKMDGQHPAIAASNANTSPQSKEFFTCPKKA</sequence>
<evidence type="ECO:0000256" key="5">
    <source>
        <dbReference type="ARBA" id="ARBA00023157"/>
    </source>
</evidence>
<dbReference type="PANTHER" id="PTHR22917">
    <property type="entry name" value="HEMOPEXIN DOMAIN-CONTAINING PROTEIN"/>
    <property type="match status" value="1"/>
</dbReference>
<dbReference type="SUPFAM" id="SSF90188">
    <property type="entry name" value="Somatomedin B domain"/>
    <property type="match status" value="2"/>
</dbReference>
<keyword evidence="3 9" id="KW-0732">Signal</keyword>
<evidence type="ECO:0000256" key="8">
    <source>
        <dbReference type="SAM" id="MobiDB-lite"/>
    </source>
</evidence>
<dbReference type="GO" id="GO:0006955">
    <property type="term" value="P:immune response"/>
    <property type="evidence" value="ECO:0007669"/>
    <property type="project" value="InterPro"/>
</dbReference>
<organism evidence="11 12">
    <name type="scientific">Betta splendens</name>
    <name type="common">Siamese fighting fish</name>
    <dbReference type="NCBI Taxonomy" id="158456"/>
    <lineage>
        <taxon>Eukaryota</taxon>
        <taxon>Metazoa</taxon>
        <taxon>Chordata</taxon>
        <taxon>Craniata</taxon>
        <taxon>Vertebrata</taxon>
        <taxon>Euteleostomi</taxon>
        <taxon>Actinopterygii</taxon>
        <taxon>Neopterygii</taxon>
        <taxon>Teleostei</taxon>
        <taxon>Neoteleostei</taxon>
        <taxon>Acanthomorphata</taxon>
        <taxon>Anabantaria</taxon>
        <taxon>Anabantiformes</taxon>
        <taxon>Anabantoidei</taxon>
        <taxon>Osphronemidae</taxon>
        <taxon>Betta</taxon>
    </lineage>
</organism>
<gene>
    <name evidence="12 13" type="primary">prg4b</name>
</gene>
<evidence type="ECO:0000256" key="7">
    <source>
        <dbReference type="PROSITE-ProRule" id="PRU01011"/>
    </source>
</evidence>
<dbReference type="PROSITE" id="PS50958">
    <property type="entry name" value="SMB_2"/>
    <property type="match status" value="2"/>
</dbReference>
<dbReference type="GeneTree" id="ENSGT00530000063751"/>
<feature type="region of interest" description="Disordered" evidence="8">
    <location>
        <begin position="167"/>
        <end position="425"/>
    </location>
</feature>
<dbReference type="SUPFAM" id="SSF50923">
    <property type="entry name" value="Hemopexin-like domain"/>
    <property type="match status" value="1"/>
</dbReference>
<dbReference type="GO" id="GO:0005615">
    <property type="term" value="C:extracellular space"/>
    <property type="evidence" value="ECO:0007669"/>
    <property type="project" value="TreeGrafter"/>
</dbReference>
<dbReference type="PRINTS" id="PR00022">
    <property type="entry name" value="SOMATOMEDINB"/>
</dbReference>
<keyword evidence="2" id="KW-0964">Secreted</keyword>
<keyword evidence="4" id="KW-0677">Repeat</keyword>
<dbReference type="InterPro" id="IPR020436">
    <property type="entry name" value="SMB_chordata"/>
</dbReference>
<feature type="repeat" description="Hemopexin" evidence="7">
    <location>
        <begin position="470"/>
        <end position="517"/>
    </location>
</feature>
<keyword evidence="11" id="KW-1185">Reference proteome</keyword>
<dbReference type="GO" id="GO:0005044">
    <property type="term" value="F:scavenger receptor activity"/>
    <property type="evidence" value="ECO:0007669"/>
    <property type="project" value="InterPro"/>
</dbReference>
<evidence type="ECO:0000313" key="12">
    <source>
        <dbReference type="RefSeq" id="XP_029003453.1"/>
    </source>
</evidence>
<dbReference type="InterPro" id="IPR018487">
    <property type="entry name" value="Hemopexin-like_repeat"/>
</dbReference>
<dbReference type="OrthoDB" id="413699at2759"/>
<dbReference type="PROSITE" id="PS00024">
    <property type="entry name" value="HEMOPEXIN"/>
    <property type="match status" value="1"/>
</dbReference>
<dbReference type="Pfam" id="PF01033">
    <property type="entry name" value="Somatomedin_B"/>
    <property type="match status" value="2"/>
</dbReference>
<dbReference type="Pfam" id="PF00045">
    <property type="entry name" value="Hemopexin"/>
    <property type="match status" value="2"/>
</dbReference>
<feature type="chain" id="PRO_5044651651" evidence="9">
    <location>
        <begin position="24"/>
        <end position="657"/>
    </location>
</feature>
<dbReference type="InterPro" id="IPR000585">
    <property type="entry name" value="Hemopexin-like_dom"/>
</dbReference>
<dbReference type="PROSITE" id="PS00524">
    <property type="entry name" value="SMB_1"/>
    <property type="match status" value="2"/>
</dbReference>
<dbReference type="InterPro" id="IPR036375">
    <property type="entry name" value="Hemopexin-like_dom_sf"/>
</dbReference>
<feature type="signal peptide" evidence="9">
    <location>
        <begin position="1"/>
        <end position="23"/>
    </location>
</feature>
<comment type="subcellular location">
    <subcellularLocation>
        <location evidence="1">Secreted</location>
    </subcellularLocation>
</comment>
<keyword evidence="6" id="KW-0325">Glycoprotein</keyword>
<dbReference type="CDD" id="cd00094">
    <property type="entry name" value="HX"/>
    <property type="match status" value="1"/>
</dbReference>
<accession>A0A6P7MB62</accession>
<dbReference type="SMART" id="SM00201">
    <property type="entry name" value="SO"/>
    <property type="match status" value="2"/>
</dbReference>
<feature type="compositionally biased region" description="Polar residues" evidence="8">
    <location>
        <begin position="310"/>
        <end position="336"/>
    </location>
</feature>
<reference evidence="12 13" key="1">
    <citation type="submission" date="2025-04" db="UniProtKB">
        <authorList>
            <consortium name="RefSeq"/>
        </authorList>
    </citation>
    <scope>IDENTIFICATION</scope>
</reference>
<feature type="compositionally biased region" description="Low complexity" evidence="8">
    <location>
        <begin position="221"/>
        <end position="236"/>
    </location>
</feature>
<dbReference type="CTD" id="553377"/>
<feature type="compositionally biased region" description="Low complexity" evidence="8">
    <location>
        <begin position="258"/>
        <end position="269"/>
    </location>
</feature>
<evidence type="ECO:0000256" key="1">
    <source>
        <dbReference type="ARBA" id="ARBA00004613"/>
    </source>
</evidence>
<dbReference type="AlphaFoldDB" id="A0A6P7MB62"/>
<keyword evidence="5" id="KW-1015">Disulfide bond</keyword>
<feature type="domain" description="SMB" evidence="10">
    <location>
        <begin position="63"/>
        <end position="107"/>
    </location>
</feature>
<evidence type="ECO:0000256" key="2">
    <source>
        <dbReference type="ARBA" id="ARBA00022525"/>
    </source>
</evidence>
<feature type="compositionally biased region" description="Polar residues" evidence="8">
    <location>
        <begin position="362"/>
        <end position="375"/>
    </location>
</feature>
<name>A0A6P7MB62_BETSP</name>
<evidence type="ECO:0000256" key="3">
    <source>
        <dbReference type="ARBA" id="ARBA00022729"/>
    </source>
</evidence>
<protein>
    <submittedName>
        <fullName evidence="12 13">Proteoglycan 4b isoform X1</fullName>
    </submittedName>
</protein>
<evidence type="ECO:0000259" key="10">
    <source>
        <dbReference type="PROSITE" id="PS50958"/>
    </source>
</evidence>
<feature type="domain" description="SMB" evidence="10">
    <location>
        <begin position="23"/>
        <end position="62"/>
    </location>
</feature>
<dbReference type="Proteomes" id="UP000515150">
    <property type="component" value="Chromosome 4"/>
</dbReference>
<dbReference type="RefSeq" id="XP_029003453.1">
    <property type="nucleotide sequence ID" value="XM_029147620.3"/>
</dbReference>
<evidence type="ECO:0000256" key="4">
    <source>
        <dbReference type="ARBA" id="ARBA00022737"/>
    </source>
</evidence>
<dbReference type="GO" id="GO:0030247">
    <property type="term" value="F:polysaccharide binding"/>
    <property type="evidence" value="ECO:0007669"/>
    <property type="project" value="InterPro"/>
</dbReference>
<feature type="compositionally biased region" description="Polar residues" evidence="8">
    <location>
        <begin position="168"/>
        <end position="187"/>
    </location>
</feature>
<dbReference type="InterPro" id="IPR018486">
    <property type="entry name" value="Hemopexin_CS"/>
</dbReference>
<dbReference type="Gene3D" id="4.10.410.20">
    <property type="match status" value="2"/>
</dbReference>
<dbReference type="PROSITE" id="PS51642">
    <property type="entry name" value="HEMOPEXIN_2"/>
    <property type="match status" value="1"/>
</dbReference>
<dbReference type="GeneID" id="114853816"/>
<evidence type="ECO:0000256" key="6">
    <source>
        <dbReference type="ARBA" id="ARBA00023180"/>
    </source>
</evidence>
<evidence type="ECO:0000313" key="13">
    <source>
        <dbReference type="RefSeq" id="XP_029003454.1"/>
    </source>
</evidence>
<dbReference type="RefSeq" id="XP_029003454.1">
    <property type="nucleotide sequence ID" value="XM_029147621.3"/>
</dbReference>
<proteinExistence type="predicted"/>
<evidence type="ECO:0000256" key="9">
    <source>
        <dbReference type="SAM" id="SignalP"/>
    </source>
</evidence>
<dbReference type="KEGG" id="bspl:114853816"/>
<dbReference type="InterPro" id="IPR036024">
    <property type="entry name" value="Somatomedin_B-like_dom_sf"/>
</dbReference>
<feature type="compositionally biased region" description="Polar residues" evidence="8">
    <location>
        <begin position="270"/>
        <end position="285"/>
    </location>
</feature>
<dbReference type="InterPro" id="IPR051298">
    <property type="entry name" value="Heme_transport/Cell_adhesion"/>
</dbReference>
<dbReference type="InterPro" id="IPR001212">
    <property type="entry name" value="Somatomedin_B_dom"/>
</dbReference>